<reference evidence="3 4" key="1">
    <citation type="submission" date="2016-08" db="EMBL/GenBank/DDBJ databases">
        <authorList>
            <person name="Seilhamer J.J."/>
        </authorList>
    </citation>
    <scope>NUCLEOTIDE SEQUENCE [LARGE SCALE GENOMIC DNA]</scope>
    <source>
        <strain evidence="3 4">KH-21-114</strain>
    </source>
</reference>
<dbReference type="OrthoDB" id="9031471at2"/>
<dbReference type="Gene3D" id="3.10.310.70">
    <property type="match status" value="1"/>
</dbReference>
<dbReference type="InterPro" id="IPR032466">
    <property type="entry name" value="Metal_Hydrolase"/>
</dbReference>
<comment type="caution">
    <text evidence="3">The sequence shown here is derived from an EMBL/GenBank/DDBJ whole genome shotgun (WGS) entry which is preliminary data.</text>
</comment>
<feature type="domain" description="Amidohydrolase 3" evidence="2">
    <location>
        <begin position="71"/>
        <end position="576"/>
    </location>
</feature>
<protein>
    <submittedName>
        <fullName evidence="3">Amidohydrolase</fullName>
    </submittedName>
</protein>
<keyword evidence="3" id="KW-0378">Hydrolase</keyword>
<dbReference type="GO" id="GO:0016810">
    <property type="term" value="F:hydrolase activity, acting on carbon-nitrogen (but not peptide) bonds"/>
    <property type="evidence" value="ECO:0007669"/>
    <property type="project" value="InterPro"/>
</dbReference>
<dbReference type="InterPro" id="IPR013108">
    <property type="entry name" value="Amidohydro_3"/>
</dbReference>
<dbReference type="Pfam" id="PF07969">
    <property type="entry name" value="Amidohydro_3"/>
    <property type="match status" value="1"/>
</dbReference>
<evidence type="ECO:0000313" key="3">
    <source>
        <dbReference type="EMBL" id="POG10218.1"/>
    </source>
</evidence>
<dbReference type="InterPro" id="IPR011059">
    <property type="entry name" value="Metal-dep_hydrolase_composite"/>
</dbReference>
<dbReference type="CDD" id="cd01300">
    <property type="entry name" value="YtcJ_like"/>
    <property type="match status" value="1"/>
</dbReference>
<sequence length="579" mass="61616">MSRCLPGLLALAVAFASGHALAAADLVLVNGKIFTADRNNPQAQAIAIEGGKIVAVGTDAQARALADPQTQVIDLQGKRVTPGLIDTHSHAIFGGLQLSGADMGGEAAPLDAFEARLRGWRDDGRARNGEVLQVLGVSSAYWAQAKALNERFGQGEWASTPIVFIGEDYHTAWANPAMLKRAGIDKALLATLSKQEKDTIGTFEDGQPNGFLVDAGWDRVASVLPKADAATLLKGAQAAVQFNNSLGITAWMDPAANSMPGEALFDIKPTDQTVGVLPAYKALAEQGGLNAHVAALLVVNPKSTPADLQTIDNVRKQFAGVPNLTLPGIKVFADGVLEYPAQSAALLKPYHNTHKPGELLIDPKHFGELVSAADQRGWLVHIHAIGDRAVRESLNGIEQARKAGNSGIHHSITHLQLVNPQDFARFKPLDVIASMQLLWAAGDDYTVDMVKPYVDASAFRYQYPAHSLQKNGVTIAGASDWPVSSPSPWLAIAQAATRKGAQGVLNADERLDRQTMLYAYTANAAKALGLEQQIGSLAPGKQADFVILDRDVLAVNDQQLGDTQVLATYFGGQQVYAPH</sequence>
<evidence type="ECO:0000256" key="1">
    <source>
        <dbReference type="SAM" id="SignalP"/>
    </source>
</evidence>
<feature type="signal peptide" evidence="1">
    <location>
        <begin position="1"/>
        <end position="22"/>
    </location>
</feature>
<dbReference type="Proteomes" id="UP000237230">
    <property type="component" value="Unassembled WGS sequence"/>
</dbReference>
<dbReference type="PANTHER" id="PTHR22642">
    <property type="entry name" value="IMIDAZOLONEPROPIONASE"/>
    <property type="match status" value="1"/>
</dbReference>
<dbReference type="InterPro" id="IPR033932">
    <property type="entry name" value="YtcJ-like"/>
</dbReference>
<dbReference type="EMBL" id="MINH01000019">
    <property type="protein sequence ID" value="POG10218.1"/>
    <property type="molecule type" value="Genomic_DNA"/>
</dbReference>
<dbReference type="SUPFAM" id="SSF51556">
    <property type="entry name" value="Metallo-dependent hydrolases"/>
    <property type="match status" value="1"/>
</dbReference>
<name>A0A2S3X530_PSEPU</name>
<dbReference type="SUPFAM" id="SSF51338">
    <property type="entry name" value="Composite domain of metallo-dependent hydrolases"/>
    <property type="match status" value="1"/>
</dbReference>
<dbReference type="PANTHER" id="PTHR22642:SF2">
    <property type="entry name" value="PROTEIN LONG AFTER FAR-RED 3"/>
    <property type="match status" value="1"/>
</dbReference>
<feature type="chain" id="PRO_5015578546" evidence="1">
    <location>
        <begin position="23"/>
        <end position="579"/>
    </location>
</feature>
<evidence type="ECO:0000259" key="2">
    <source>
        <dbReference type="Pfam" id="PF07969"/>
    </source>
</evidence>
<keyword evidence="1" id="KW-0732">Signal</keyword>
<reference evidence="3 4" key="2">
    <citation type="submission" date="2018-03" db="EMBL/GenBank/DDBJ databases">
        <title>Draft genome of Pseudomonas putida strain KH-21-114.</title>
        <authorList>
            <person name="Yoshizawa S."/>
            <person name="Khan N.H."/>
            <person name="Nishimura M."/>
            <person name="Chiura H.X."/>
            <person name="Ogura Y."/>
            <person name="Hayashi T."/>
            <person name="Kogure K."/>
        </authorList>
    </citation>
    <scope>NUCLEOTIDE SEQUENCE [LARGE SCALE GENOMIC DNA]</scope>
    <source>
        <strain evidence="3 4">KH-21-114</strain>
    </source>
</reference>
<gene>
    <name evidence="3" type="ORF">BGP84_10950</name>
</gene>
<dbReference type="Gene3D" id="3.20.20.140">
    <property type="entry name" value="Metal-dependent hydrolases"/>
    <property type="match status" value="1"/>
</dbReference>
<dbReference type="AlphaFoldDB" id="A0A2S3X530"/>
<proteinExistence type="predicted"/>
<evidence type="ECO:0000313" key="4">
    <source>
        <dbReference type="Proteomes" id="UP000237230"/>
    </source>
</evidence>
<organism evidence="3 4">
    <name type="scientific">Pseudomonas putida</name>
    <name type="common">Arthrobacter siderocapsulatus</name>
    <dbReference type="NCBI Taxonomy" id="303"/>
    <lineage>
        <taxon>Bacteria</taxon>
        <taxon>Pseudomonadati</taxon>
        <taxon>Pseudomonadota</taxon>
        <taxon>Gammaproteobacteria</taxon>
        <taxon>Pseudomonadales</taxon>
        <taxon>Pseudomonadaceae</taxon>
        <taxon>Pseudomonas</taxon>
    </lineage>
</organism>
<dbReference type="Gene3D" id="2.30.40.10">
    <property type="entry name" value="Urease, subunit C, domain 1"/>
    <property type="match status" value="1"/>
</dbReference>
<dbReference type="RefSeq" id="WP_103446999.1">
    <property type="nucleotide sequence ID" value="NZ_MINH01000019.1"/>
</dbReference>
<accession>A0A2S3X530</accession>